<feature type="transmembrane region" description="Helical" evidence="2">
    <location>
        <begin position="133"/>
        <end position="153"/>
    </location>
</feature>
<gene>
    <name evidence="3" type="ORF">CJOHNSTONI_LOCUS3624</name>
</gene>
<organism evidence="3 4">
    <name type="scientific">Cercopithifilaria johnstoni</name>
    <dbReference type="NCBI Taxonomy" id="2874296"/>
    <lineage>
        <taxon>Eukaryota</taxon>
        <taxon>Metazoa</taxon>
        <taxon>Ecdysozoa</taxon>
        <taxon>Nematoda</taxon>
        <taxon>Chromadorea</taxon>
        <taxon>Rhabditida</taxon>
        <taxon>Spirurina</taxon>
        <taxon>Spiruromorpha</taxon>
        <taxon>Filarioidea</taxon>
        <taxon>Onchocercidae</taxon>
        <taxon>Cercopithifilaria</taxon>
    </lineage>
</organism>
<keyword evidence="2" id="KW-0812">Transmembrane</keyword>
<keyword evidence="2" id="KW-0472">Membrane</keyword>
<sequence length="535" mass="61214">MLSCLLAAFYQFALFFFYFFYFLFKGKPEWQKIGNAERCTTNNCCLHNPKVQTDTSSSANFNTAEHFQATDKNTNNIKTEVSWRGNKRTTTTTTTTTATTSNYQMSQKMNSYQQLSKQYANKMARTFQNLCNAFYSILERISTIIMHFIVWLYSIIYECLVRLGTSIKISGTPTGSIHNQKQFQKTIVETTSEKIQAELQQRNNQQEQQQQQQLLQQSFSTELLSSKIFYKQSIIQPIELHFRKQIHTNDFNKPTLGDPDVSVSVLPQAPLLPPVSLPAFKLSTSATNTKDVEKVPPKGGVAVLPLDIMAEAHARIKEREQKTQSQENNEMNTEWTVTSKRFIPVKWPASKIEDRLIVEDKANEDGESLKSARKNIVSRISRSSDQDAQFIFRAPTHHNILSNRLSDGNFLMGRSVFTPVREAEEMRDRVNQRMTETPSENFFGSRLNTPLDDFSTASRINTPFEATANSHITSYSSYPASRSRSQSRIRTVFSPPPINQIHSPRKDETGINMLRQRSRTVEPRLAEGTVRAFTR</sequence>
<evidence type="ECO:0000256" key="1">
    <source>
        <dbReference type="SAM" id="Coils"/>
    </source>
</evidence>
<evidence type="ECO:0000313" key="3">
    <source>
        <dbReference type="EMBL" id="CAG9533393.1"/>
    </source>
</evidence>
<feature type="coiled-coil region" evidence="1">
    <location>
        <begin position="188"/>
        <end position="217"/>
    </location>
</feature>
<dbReference type="AlphaFoldDB" id="A0A8J2M004"/>
<keyword evidence="2" id="KW-1133">Transmembrane helix</keyword>
<dbReference type="Proteomes" id="UP000746747">
    <property type="component" value="Unassembled WGS sequence"/>
</dbReference>
<dbReference type="OrthoDB" id="5861774at2759"/>
<keyword evidence="4" id="KW-1185">Reference proteome</keyword>
<feature type="transmembrane region" description="Helical" evidence="2">
    <location>
        <begin position="6"/>
        <end position="24"/>
    </location>
</feature>
<dbReference type="EMBL" id="CAKAEH010001243">
    <property type="protein sequence ID" value="CAG9533393.1"/>
    <property type="molecule type" value="Genomic_DNA"/>
</dbReference>
<protein>
    <submittedName>
        <fullName evidence="3">Uncharacterized protein</fullName>
    </submittedName>
</protein>
<evidence type="ECO:0000256" key="2">
    <source>
        <dbReference type="SAM" id="Phobius"/>
    </source>
</evidence>
<name>A0A8J2M004_9BILA</name>
<proteinExistence type="predicted"/>
<evidence type="ECO:0000313" key="4">
    <source>
        <dbReference type="Proteomes" id="UP000746747"/>
    </source>
</evidence>
<reference evidence="3" key="1">
    <citation type="submission" date="2021-09" db="EMBL/GenBank/DDBJ databases">
        <authorList>
            <consortium name="Pathogen Informatics"/>
        </authorList>
    </citation>
    <scope>NUCLEOTIDE SEQUENCE</scope>
</reference>
<keyword evidence="1" id="KW-0175">Coiled coil</keyword>
<comment type="caution">
    <text evidence="3">The sequence shown here is derived from an EMBL/GenBank/DDBJ whole genome shotgun (WGS) entry which is preliminary data.</text>
</comment>
<accession>A0A8J2M004</accession>